<dbReference type="OMA" id="RSKYIAM"/>
<dbReference type="EMBL" id="UYYF01001500">
    <property type="protein sequence ID" value="VDM99923.1"/>
    <property type="molecule type" value="Genomic_DNA"/>
</dbReference>
<dbReference type="GO" id="GO:0060271">
    <property type="term" value="P:cilium assembly"/>
    <property type="evidence" value="ECO:0007669"/>
    <property type="project" value="InterPro"/>
</dbReference>
<dbReference type="Proteomes" id="UP000276776">
    <property type="component" value="Unassembled WGS sequence"/>
</dbReference>
<reference evidence="3" key="1">
    <citation type="submission" date="2017-02" db="UniProtKB">
        <authorList>
            <consortium name="WormBaseParasite"/>
        </authorList>
    </citation>
    <scope>IDENTIFICATION</scope>
</reference>
<dbReference type="PANTHER" id="PTHR21274:SF0">
    <property type="entry name" value="MECKELIN"/>
    <property type="match status" value="1"/>
</dbReference>
<name>A0A0N5CT97_THECL</name>
<accession>A0A0N5CT97</accession>
<reference evidence="1 2" key="2">
    <citation type="submission" date="2018-11" db="EMBL/GenBank/DDBJ databases">
        <authorList>
            <consortium name="Pathogen Informatics"/>
        </authorList>
    </citation>
    <scope>NUCLEOTIDE SEQUENCE [LARGE SCALE GENOMIC DNA]</scope>
</reference>
<gene>
    <name evidence="1" type="ORF">TCLT_LOCUS3448</name>
</gene>
<dbReference type="WBParaSite" id="TCLT_0000345501-mRNA-1">
    <property type="protein sequence ID" value="TCLT_0000345501-mRNA-1"/>
    <property type="gene ID" value="TCLT_0000345501"/>
</dbReference>
<evidence type="ECO:0000313" key="3">
    <source>
        <dbReference type="WBParaSite" id="TCLT_0000345501-mRNA-1"/>
    </source>
</evidence>
<dbReference type="InterPro" id="IPR009030">
    <property type="entry name" value="Growth_fac_rcpt_cys_sf"/>
</dbReference>
<evidence type="ECO:0000313" key="2">
    <source>
        <dbReference type="Proteomes" id="UP000276776"/>
    </source>
</evidence>
<dbReference type="InterPro" id="IPR019170">
    <property type="entry name" value="Meckelin"/>
</dbReference>
<proteinExistence type="predicted"/>
<dbReference type="OrthoDB" id="419138at2759"/>
<keyword evidence="2" id="KW-1185">Reference proteome</keyword>
<dbReference type="PANTHER" id="PTHR21274">
    <property type="entry name" value="MECKELIN"/>
    <property type="match status" value="1"/>
</dbReference>
<dbReference type="STRING" id="103827.A0A0N5CT97"/>
<dbReference type="GO" id="GO:0036038">
    <property type="term" value="C:MKS complex"/>
    <property type="evidence" value="ECO:0007669"/>
    <property type="project" value="InterPro"/>
</dbReference>
<evidence type="ECO:0000313" key="1">
    <source>
        <dbReference type="EMBL" id="VDM99923.1"/>
    </source>
</evidence>
<dbReference type="SUPFAM" id="SSF57184">
    <property type="entry name" value="Growth factor receptor domain"/>
    <property type="match status" value="1"/>
</dbReference>
<dbReference type="AlphaFoldDB" id="A0A0N5CT97"/>
<sequence length="215" mass="23652">MTPLKCSNTTTSYFNPVNFLCASCNLGAVASKDRLYCTCPLGFVLVSDGSCKKCEEGTNVSEDGQFCVQCATDGTNTAERCASCPSRYFMRKIISENGTMMEQSCAQCPNNTKVSQSGDTCIPCLQTDKNCDCHNDKMCKRIEINGISIIELESGSERRSKYIAMSIGNVVQNCLHGHSQACQHLANLCVLQNYRIQQLSTCTEFQKLFPSNAHK</sequence>
<protein>
    <submittedName>
        <fullName evidence="3">Cysteine-rich membrane protein 2</fullName>
    </submittedName>
</protein>
<organism evidence="3">
    <name type="scientific">Thelazia callipaeda</name>
    <name type="common">Oriental eyeworm</name>
    <name type="synonym">Parasitic nematode</name>
    <dbReference type="NCBI Taxonomy" id="103827"/>
    <lineage>
        <taxon>Eukaryota</taxon>
        <taxon>Metazoa</taxon>
        <taxon>Ecdysozoa</taxon>
        <taxon>Nematoda</taxon>
        <taxon>Chromadorea</taxon>
        <taxon>Rhabditida</taxon>
        <taxon>Spirurina</taxon>
        <taxon>Spiruromorpha</taxon>
        <taxon>Thelazioidea</taxon>
        <taxon>Thelaziidae</taxon>
        <taxon>Thelazia</taxon>
    </lineage>
</organism>